<keyword evidence="3" id="KW-0949">S-adenosyl-L-methionine</keyword>
<dbReference type="GO" id="GO:0008168">
    <property type="term" value="F:methyltransferase activity"/>
    <property type="evidence" value="ECO:0007669"/>
    <property type="project" value="UniProtKB-KW"/>
</dbReference>
<name>A0ABW2I3B0_9ACTN</name>
<dbReference type="Gene3D" id="3.40.50.150">
    <property type="entry name" value="Vaccinia Virus protein VP39"/>
    <property type="match status" value="1"/>
</dbReference>
<keyword evidence="6" id="KW-1185">Reference proteome</keyword>
<protein>
    <submittedName>
        <fullName evidence="5">Class I SAM-dependent methyltransferase</fullName>
        <ecNumber evidence="5">2.1.1.-</ecNumber>
    </submittedName>
</protein>
<evidence type="ECO:0000256" key="2">
    <source>
        <dbReference type="ARBA" id="ARBA00022679"/>
    </source>
</evidence>
<dbReference type="InterPro" id="IPR013216">
    <property type="entry name" value="Methyltransf_11"/>
</dbReference>
<gene>
    <name evidence="5" type="ORF">ACFQS1_35800</name>
</gene>
<dbReference type="EMBL" id="JBHTBJ010000049">
    <property type="protein sequence ID" value="MFC7279358.1"/>
    <property type="molecule type" value="Genomic_DNA"/>
</dbReference>
<reference evidence="6" key="1">
    <citation type="journal article" date="2019" name="Int. J. Syst. Evol. Microbiol.">
        <title>The Global Catalogue of Microorganisms (GCM) 10K type strain sequencing project: providing services to taxonomists for standard genome sequencing and annotation.</title>
        <authorList>
            <consortium name="The Broad Institute Genomics Platform"/>
            <consortium name="The Broad Institute Genome Sequencing Center for Infectious Disease"/>
            <person name="Wu L."/>
            <person name="Ma J."/>
        </authorList>
    </citation>
    <scope>NUCLEOTIDE SEQUENCE [LARGE SCALE GENOMIC DNA]</scope>
    <source>
        <strain evidence="6">XZYJT-10</strain>
    </source>
</reference>
<evidence type="ECO:0000259" key="4">
    <source>
        <dbReference type="Pfam" id="PF08241"/>
    </source>
</evidence>
<evidence type="ECO:0000313" key="5">
    <source>
        <dbReference type="EMBL" id="MFC7279358.1"/>
    </source>
</evidence>
<dbReference type="Proteomes" id="UP001596548">
    <property type="component" value="Unassembled WGS sequence"/>
</dbReference>
<dbReference type="EC" id="2.1.1.-" evidence="5"/>
<dbReference type="SUPFAM" id="SSF53335">
    <property type="entry name" value="S-adenosyl-L-methionine-dependent methyltransferases"/>
    <property type="match status" value="1"/>
</dbReference>
<feature type="domain" description="Methyltransferase type 11" evidence="4">
    <location>
        <begin position="41"/>
        <end position="132"/>
    </location>
</feature>
<evidence type="ECO:0000313" key="6">
    <source>
        <dbReference type="Proteomes" id="UP001596548"/>
    </source>
</evidence>
<evidence type="ECO:0000256" key="1">
    <source>
        <dbReference type="ARBA" id="ARBA00022603"/>
    </source>
</evidence>
<comment type="caution">
    <text evidence="5">The sequence shown here is derived from an EMBL/GenBank/DDBJ whole genome shotgun (WGS) entry which is preliminary data.</text>
</comment>
<keyword evidence="2 5" id="KW-0808">Transferase</keyword>
<dbReference type="CDD" id="cd02440">
    <property type="entry name" value="AdoMet_MTases"/>
    <property type="match status" value="1"/>
</dbReference>
<dbReference type="InterPro" id="IPR029063">
    <property type="entry name" value="SAM-dependent_MTases_sf"/>
</dbReference>
<dbReference type="PANTHER" id="PTHR43464">
    <property type="entry name" value="METHYLTRANSFERASE"/>
    <property type="match status" value="1"/>
</dbReference>
<organism evidence="5 6">
    <name type="scientific">Paractinoplanes rhizophilus</name>
    <dbReference type="NCBI Taxonomy" id="1416877"/>
    <lineage>
        <taxon>Bacteria</taxon>
        <taxon>Bacillati</taxon>
        <taxon>Actinomycetota</taxon>
        <taxon>Actinomycetes</taxon>
        <taxon>Micromonosporales</taxon>
        <taxon>Micromonosporaceae</taxon>
        <taxon>Paractinoplanes</taxon>
    </lineage>
</organism>
<accession>A0ABW2I3B0</accession>
<keyword evidence="1 5" id="KW-0489">Methyltransferase</keyword>
<dbReference type="PANTHER" id="PTHR43464:SF19">
    <property type="entry name" value="UBIQUINONE BIOSYNTHESIS O-METHYLTRANSFERASE, MITOCHONDRIAL"/>
    <property type="match status" value="1"/>
</dbReference>
<dbReference type="RefSeq" id="WP_378976609.1">
    <property type="nucleotide sequence ID" value="NZ_JBHTBJ010000049.1"/>
</dbReference>
<dbReference type="GO" id="GO:0032259">
    <property type="term" value="P:methylation"/>
    <property type="evidence" value="ECO:0007669"/>
    <property type="project" value="UniProtKB-KW"/>
</dbReference>
<sequence>MTYGSRMAAGYDRGRGLRPRDVAKWMTEAGPYLPSAGGRVLDLGAGTGRFSDALARFRGASVVACEPSAAMRAVLRSNLPGALVVGGAAEAMPFRAGEFDAVWASQVVHHVGDLPMFAAEARRVLRPRGHLLLRGGFGPVRELPLYRYFPLAWPAGSAAPLALEQIAGVLAGAGFGLVEHVQVAQTFAESAGELVEKVATRSLSPLAGLPDQAFEEGLSALRRDASDGTIAVPVVNRLDLVVFRAG</sequence>
<dbReference type="Pfam" id="PF08241">
    <property type="entry name" value="Methyltransf_11"/>
    <property type="match status" value="1"/>
</dbReference>
<evidence type="ECO:0000256" key="3">
    <source>
        <dbReference type="ARBA" id="ARBA00022691"/>
    </source>
</evidence>
<proteinExistence type="predicted"/>